<reference evidence="2 3" key="1">
    <citation type="submission" date="2017-08" db="EMBL/GenBank/DDBJ databases">
        <title>Infants hospitalized years apart are colonized by the same room-sourced microbial strains.</title>
        <authorList>
            <person name="Brooks B."/>
            <person name="Olm M.R."/>
            <person name="Firek B.A."/>
            <person name="Baker R."/>
            <person name="Thomas B.C."/>
            <person name="Morowitz M.J."/>
            <person name="Banfield J.F."/>
        </authorList>
    </citation>
    <scope>NUCLEOTIDE SEQUENCE [LARGE SCALE GENOMIC DNA]</scope>
    <source>
        <strain evidence="2">S2_005_002_R2_29</strain>
    </source>
</reference>
<dbReference type="PANTHER" id="PTHR36448:SF2">
    <property type="entry name" value="CUPIN TYPE-1 DOMAIN-CONTAINING PROTEIN"/>
    <property type="match status" value="1"/>
</dbReference>
<dbReference type="PIRSF" id="PIRSF019307">
    <property type="entry name" value="UCP019307"/>
    <property type="match status" value="1"/>
</dbReference>
<dbReference type="InterPro" id="IPR014710">
    <property type="entry name" value="RmlC-like_jellyroll"/>
</dbReference>
<dbReference type="Proteomes" id="UP000249417">
    <property type="component" value="Unassembled WGS sequence"/>
</dbReference>
<name>A0A2W5MVX2_9BACT</name>
<dbReference type="InterPro" id="IPR014500">
    <property type="entry name" value="UCP019307_cupin"/>
</dbReference>
<comment type="caution">
    <text evidence="2">The sequence shown here is derived from an EMBL/GenBank/DDBJ whole genome shotgun (WGS) entry which is preliminary data.</text>
</comment>
<sequence length="165" mass="18480">MKIETFMFESDKDIPNNPDLPVLVCWNAATSSRMAKYFESCFDQNGWAGIWTDTVYDYTHFHPNAHEVIGVSMGKGRIQIGGEKGRAFDLNAGDMLILPAGTGHRRIGQSPEFQAVGAYPWGQENYETARNAADMAGTLARIKEVELPRRDPLFGFDGPLLDHWK</sequence>
<accession>A0A2W5MVX2</accession>
<dbReference type="InterPro" id="IPR013096">
    <property type="entry name" value="Cupin_2"/>
</dbReference>
<evidence type="ECO:0000313" key="3">
    <source>
        <dbReference type="Proteomes" id="UP000249417"/>
    </source>
</evidence>
<evidence type="ECO:0000313" key="2">
    <source>
        <dbReference type="EMBL" id="PZQ45346.1"/>
    </source>
</evidence>
<dbReference type="Gene3D" id="2.60.120.10">
    <property type="entry name" value="Jelly Rolls"/>
    <property type="match status" value="1"/>
</dbReference>
<dbReference type="EMBL" id="QFQB01000052">
    <property type="protein sequence ID" value="PZQ45346.1"/>
    <property type="molecule type" value="Genomic_DNA"/>
</dbReference>
<evidence type="ECO:0000259" key="1">
    <source>
        <dbReference type="Pfam" id="PF07883"/>
    </source>
</evidence>
<dbReference type="SUPFAM" id="SSF51182">
    <property type="entry name" value="RmlC-like cupins"/>
    <property type="match status" value="1"/>
</dbReference>
<dbReference type="InterPro" id="IPR047121">
    <property type="entry name" value="YjiB-like"/>
</dbReference>
<proteinExistence type="predicted"/>
<dbReference type="CDD" id="cd02219">
    <property type="entry name" value="cupin_YjlB-like"/>
    <property type="match status" value="1"/>
</dbReference>
<organism evidence="2 3">
    <name type="scientific">Micavibrio aeruginosavorus</name>
    <dbReference type="NCBI Taxonomy" id="349221"/>
    <lineage>
        <taxon>Bacteria</taxon>
        <taxon>Pseudomonadati</taxon>
        <taxon>Bdellovibrionota</taxon>
        <taxon>Bdellovibrionia</taxon>
        <taxon>Bdellovibrionales</taxon>
        <taxon>Pseudobdellovibrionaceae</taxon>
        <taxon>Micavibrio</taxon>
    </lineage>
</organism>
<dbReference type="AlphaFoldDB" id="A0A2W5MVX2"/>
<dbReference type="InterPro" id="IPR011051">
    <property type="entry name" value="RmlC_Cupin_sf"/>
</dbReference>
<dbReference type="PANTHER" id="PTHR36448">
    <property type="entry name" value="BLR7373 PROTEIN"/>
    <property type="match status" value="1"/>
</dbReference>
<protein>
    <recommendedName>
        <fullName evidence="1">Cupin type-2 domain-containing protein</fullName>
    </recommendedName>
</protein>
<gene>
    <name evidence="2" type="ORF">DI551_07575</name>
</gene>
<dbReference type="Pfam" id="PF07883">
    <property type="entry name" value="Cupin_2"/>
    <property type="match status" value="1"/>
</dbReference>
<feature type="domain" description="Cupin type-2" evidence="1">
    <location>
        <begin position="59"/>
        <end position="106"/>
    </location>
</feature>